<feature type="domain" description="RRM" evidence="2">
    <location>
        <begin position="5"/>
        <end position="63"/>
    </location>
</feature>
<dbReference type="GO" id="GO:0003723">
    <property type="term" value="F:RNA binding"/>
    <property type="evidence" value="ECO:0007669"/>
    <property type="project" value="UniProtKB-UniRule"/>
</dbReference>
<dbReference type="PANTHER" id="PTHR23147">
    <property type="entry name" value="SERINE/ARGININE RICH SPLICING FACTOR"/>
    <property type="match status" value="1"/>
</dbReference>
<evidence type="ECO:0000313" key="4">
    <source>
        <dbReference type="WBParaSite" id="scaffold13540_cov132.g16932"/>
    </source>
</evidence>
<dbReference type="Gene3D" id="3.30.70.330">
    <property type="match status" value="1"/>
</dbReference>
<dbReference type="PROSITE" id="PS50102">
    <property type="entry name" value="RRM"/>
    <property type="match status" value="1"/>
</dbReference>
<dbReference type="InterPro" id="IPR012677">
    <property type="entry name" value="Nucleotide-bd_a/b_plait_sf"/>
</dbReference>
<accession>A0A915LK74</accession>
<keyword evidence="3" id="KW-1185">Reference proteome</keyword>
<dbReference type="InterPro" id="IPR000504">
    <property type="entry name" value="RRM_dom"/>
</dbReference>
<reference evidence="4" key="1">
    <citation type="submission" date="2022-11" db="UniProtKB">
        <authorList>
            <consortium name="WormBaseParasite"/>
        </authorList>
    </citation>
    <scope>IDENTIFICATION</scope>
</reference>
<evidence type="ECO:0000256" key="1">
    <source>
        <dbReference type="PROSITE-ProRule" id="PRU00176"/>
    </source>
</evidence>
<evidence type="ECO:0000259" key="2">
    <source>
        <dbReference type="PROSITE" id="PS50102"/>
    </source>
</evidence>
<dbReference type="SUPFAM" id="SSF54928">
    <property type="entry name" value="RNA-binding domain, RBD"/>
    <property type="match status" value="1"/>
</dbReference>
<evidence type="ECO:0000313" key="3">
    <source>
        <dbReference type="Proteomes" id="UP000887561"/>
    </source>
</evidence>
<protein>
    <submittedName>
        <fullName evidence="4">RRM domain-containing protein</fullName>
    </submittedName>
</protein>
<organism evidence="3 4">
    <name type="scientific">Meloidogyne javanica</name>
    <name type="common">Root-knot nematode worm</name>
    <dbReference type="NCBI Taxonomy" id="6303"/>
    <lineage>
        <taxon>Eukaryota</taxon>
        <taxon>Metazoa</taxon>
        <taxon>Ecdysozoa</taxon>
        <taxon>Nematoda</taxon>
        <taxon>Chromadorea</taxon>
        <taxon>Rhabditida</taxon>
        <taxon>Tylenchina</taxon>
        <taxon>Tylenchomorpha</taxon>
        <taxon>Tylenchoidea</taxon>
        <taxon>Meloidogynidae</taxon>
        <taxon>Meloidogyninae</taxon>
        <taxon>Meloidogyne</taxon>
        <taxon>Meloidogyne incognita group</taxon>
    </lineage>
</organism>
<dbReference type="AlphaFoldDB" id="A0A915LK74"/>
<proteinExistence type="predicted"/>
<dbReference type="Proteomes" id="UP000887561">
    <property type="component" value="Unplaced"/>
</dbReference>
<dbReference type="Pfam" id="PF00076">
    <property type="entry name" value="RRM_1"/>
    <property type="match status" value="1"/>
</dbReference>
<dbReference type="InterPro" id="IPR050907">
    <property type="entry name" value="SRSF"/>
</dbReference>
<sequence length="63" mass="7259">MFGRREVYVGGLRENITADQLDNVFHKFGRIHKIWISSYSPIFAFVEFGDVRQAENAIRALDG</sequence>
<keyword evidence="1" id="KW-0694">RNA-binding</keyword>
<name>A0A915LK74_MELJA</name>
<dbReference type="InterPro" id="IPR035979">
    <property type="entry name" value="RBD_domain_sf"/>
</dbReference>
<dbReference type="WBParaSite" id="scaffold13540_cov132.g16932">
    <property type="protein sequence ID" value="scaffold13540_cov132.g16932"/>
    <property type="gene ID" value="scaffold13540_cov132.g16932"/>
</dbReference>